<sequence length="196" mass="22289">MGIPLLHHEGEDVKWHNTSHHHHPPPPPNGLTGVRRNITDLWWTAGSDNLRDRSIARGPYKGQQVHTLRQWLDHVRSRGMIALLEIKPEARPVLSDGTYGAAAWKEVSDPIKERQASMRILVYSQDSWIQAELAKRHPTLLKGSQARWTDSVAWQEPPAAWNGNTSRWAEVLAQAPKSVMTNYTKDYRAWLDGKCA</sequence>
<protein>
    <submittedName>
        <fullName evidence="1">Uncharacterized protein</fullName>
    </submittedName>
</protein>
<dbReference type="SUPFAM" id="SSF51695">
    <property type="entry name" value="PLC-like phosphodiesterases"/>
    <property type="match status" value="1"/>
</dbReference>
<reference evidence="1 2" key="1">
    <citation type="submission" date="2024-09" db="EMBL/GenBank/DDBJ databases">
        <authorList>
            <person name="Sun Q."/>
            <person name="Mori K."/>
        </authorList>
    </citation>
    <scope>NUCLEOTIDE SEQUENCE [LARGE SCALE GENOMIC DNA]</scope>
    <source>
        <strain evidence="1 2">JCM 3324</strain>
    </source>
</reference>
<accession>A0ABV5P0J6</accession>
<dbReference type="RefSeq" id="WP_345404578.1">
    <property type="nucleotide sequence ID" value="NZ_BAAAXS010000001.1"/>
</dbReference>
<organism evidence="1 2">
    <name type="scientific">Nonomuraea salmonea</name>
    <dbReference type="NCBI Taxonomy" id="46181"/>
    <lineage>
        <taxon>Bacteria</taxon>
        <taxon>Bacillati</taxon>
        <taxon>Actinomycetota</taxon>
        <taxon>Actinomycetes</taxon>
        <taxon>Streptosporangiales</taxon>
        <taxon>Streptosporangiaceae</taxon>
        <taxon>Nonomuraea</taxon>
    </lineage>
</organism>
<evidence type="ECO:0000313" key="1">
    <source>
        <dbReference type="EMBL" id="MFB9476078.1"/>
    </source>
</evidence>
<dbReference type="InterPro" id="IPR017946">
    <property type="entry name" value="PLC-like_Pdiesterase_TIM-brl"/>
</dbReference>
<name>A0ABV5P0J6_9ACTN</name>
<evidence type="ECO:0000313" key="2">
    <source>
        <dbReference type="Proteomes" id="UP001589568"/>
    </source>
</evidence>
<dbReference type="EMBL" id="JBHMCF010000046">
    <property type="protein sequence ID" value="MFB9476078.1"/>
    <property type="molecule type" value="Genomic_DNA"/>
</dbReference>
<dbReference type="Proteomes" id="UP001589568">
    <property type="component" value="Unassembled WGS sequence"/>
</dbReference>
<dbReference type="Gene3D" id="3.20.20.190">
    <property type="entry name" value="Phosphatidylinositol (PI) phosphodiesterase"/>
    <property type="match status" value="1"/>
</dbReference>
<gene>
    <name evidence="1" type="ORF">ACFFR3_41845</name>
</gene>
<proteinExistence type="predicted"/>
<keyword evidence="2" id="KW-1185">Reference proteome</keyword>
<comment type="caution">
    <text evidence="1">The sequence shown here is derived from an EMBL/GenBank/DDBJ whole genome shotgun (WGS) entry which is preliminary data.</text>
</comment>